<sequence length="84" mass="9277">MKLRDRVENCLQAAKLRDMISQRPGMNIKNAGGPQCRLRGSKGAALTPPVADGRSGVVISLRTWIENFGWPIFKRTMLLGRGLV</sequence>
<reference evidence="1" key="1">
    <citation type="journal article" date="2023" name="GigaByte">
        <title>Genome assembly of the bearded iris, Iris pallida Lam.</title>
        <authorList>
            <person name="Bruccoleri R.E."/>
            <person name="Oakeley E.J."/>
            <person name="Faust A.M.E."/>
            <person name="Altorfer M."/>
            <person name="Dessus-Babus S."/>
            <person name="Burckhardt D."/>
            <person name="Oertli M."/>
            <person name="Naumann U."/>
            <person name="Petersen F."/>
            <person name="Wong J."/>
        </authorList>
    </citation>
    <scope>NUCLEOTIDE SEQUENCE</scope>
    <source>
        <strain evidence="1">GSM-AAB239-AS_SAM_17_03QT</strain>
    </source>
</reference>
<reference evidence="1" key="2">
    <citation type="submission" date="2023-04" db="EMBL/GenBank/DDBJ databases">
        <authorList>
            <person name="Bruccoleri R.E."/>
            <person name="Oakeley E.J."/>
            <person name="Faust A.-M."/>
            <person name="Dessus-Babus S."/>
            <person name="Altorfer M."/>
            <person name="Burckhardt D."/>
            <person name="Oertli M."/>
            <person name="Naumann U."/>
            <person name="Petersen F."/>
            <person name="Wong J."/>
        </authorList>
    </citation>
    <scope>NUCLEOTIDE SEQUENCE</scope>
    <source>
        <strain evidence="1">GSM-AAB239-AS_SAM_17_03QT</strain>
        <tissue evidence="1">Leaf</tissue>
    </source>
</reference>
<organism evidence="1 2">
    <name type="scientific">Iris pallida</name>
    <name type="common">Sweet iris</name>
    <dbReference type="NCBI Taxonomy" id="29817"/>
    <lineage>
        <taxon>Eukaryota</taxon>
        <taxon>Viridiplantae</taxon>
        <taxon>Streptophyta</taxon>
        <taxon>Embryophyta</taxon>
        <taxon>Tracheophyta</taxon>
        <taxon>Spermatophyta</taxon>
        <taxon>Magnoliopsida</taxon>
        <taxon>Liliopsida</taxon>
        <taxon>Asparagales</taxon>
        <taxon>Iridaceae</taxon>
        <taxon>Iridoideae</taxon>
        <taxon>Irideae</taxon>
        <taxon>Iris</taxon>
    </lineage>
</organism>
<gene>
    <name evidence="1" type="ORF">M6B38_390920</name>
</gene>
<evidence type="ECO:0000313" key="2">
    <source>
        <dbReference type="Proteomes" id="UP001140949"/>
    </source>
</evidence>
<protein>
    <submittedName>
        <fullName evidence="1">Uncharacterized protein</fullName>
    </submittedName>
</protein>
<comment type="caution">
    <text evidence="1">The sequence shown here is derived from an EMBL/GenBank/DDBJ whole genome shotgun (WGS) entry which is preliminary data.</text>
</comment>
<keyword evidence="2" id="KW-1185">Reference proteome</keyword>
<proteinExistence type="predicted"/>
<dbReference type="Proteomes" id="UP001140949">
    <property type="component" value="Unassembled WGS sequence"/>
</dbReference>
<name>A0AAX6G0A5_IRIPA</name>
<accession>A0AAX6G0A5</accession>
<dbReference type="EMBL" id="JANAVB010024852">
    <property type="protein sequence ID" value="KAJ6821775.1"/>
    <property type="molecule type" value="Genomic_DNA"/>
</dbReference>
<dbReference type="AlphaFoldDB" id="A0AAX6G0A5"/>
<evidence type="ECO:0000313" key="1">
    <source>
        <dbReference type="EMBL" id="KAJ6821775.1"/>
    </source>
</evidence>